<accession>A0A8A1V1S7</accession>
<keyword evidence="3" id="KW-0808">Transferase</keyword>
<proteinExistence type="predicted"/>
<reference evidence="3" key="1">
    <citation type="submission" date="2012-12" db="EMBL/GenBank/DDBJ databases">
        <authorList>
            <person name="Pethick F.E."/>
            <person name="MacFadyen A.C."/>
            <person name="Tang Z."/>
            <person name="Sangal V."/>
            <person name="Tze-Tze L."/>
            <person name="Chu J."/>
            <person name="Guo M."/>
            <person name="Kirby R."/>
            <person name="Hoskisson P.A."/>
            <person name="Herron P.R."/>
            <person name="Hunter I.S."/>
        </authorList>
    </citation>
    <scope>NUCLEOTIDE SEQUENCE</scope>
    <source>
        <strain evidence="3">ATCC 10970</strain>
        <plasmid evidence="3">pSRP1</plasmid>
    </source>
</reference>
<dbReference type="EMBL" id="CP048262">
    <property type="protein sequence ID" value="QST86783.1"/>
    <property type="molecule type" value="Genomic_DNA"/>
</dbReference>
<dbReference type="InterPro" id="IPR029063">
    <property type="entry name" value="SAM-dependent_MTases_sf"/>
</dbReference>
<evidence type="ECO:0000313" key="3">
    <source>
        <dbReference type="EMBL" id="QST86783.1"/>
    </source>
</evidence>
<reference evidence="3" key="2">
    <citation type="submission" date="2020-01" db="EMBL/GenBank/DDBJ databases">
        <authorList>
            <person name="Algora L."/>
            <person name="Schniete J.K."/>
            <person name="MacFadyen A."/>
            <person name="Hoskisson P.A."/>
            <person name="Hunter I.S."/>
            <person name="Herron P.R."/>
        </authorList>
    </citation>
    <scope>NUCLEOTIDE SEQUENCE</scope>
    <source>
        <strain evidence="3">ATCC 10970</strain>
        <plasmid evidence="3">pSRP1</plasmid>
    </source>
</reference>
<dbReference type="GO" id="GO:0032259">
    <property type="term" value="P:methylation"/>
    <property type="evidence" value="ECO:0007669"/>
    <property type="project" value="UniProtKB-KW"/>
</dbReference>
<dbReference type="CDD" id="cd02440">
    <property type="entry name" value="AdoMet_MTases"/>
    <property type="match status" value="1"/>
</dbReference>
<geneLocation type="plasmid" evidence="3 4">
    <name>pSRP1</name>
</geneLocation>
<dbReference type="Pfam" id="PF13649">
    <property type="entry name" value="Methyltransf_25"/>
    <property type="match status" value="1"/>
</dbReference>
<dbReference type="SUPFAM" id="SSF53335">
    <property type="entry name" value="S-adenosyl-L-methionine-dependent methyltransferases"/>
    <property type="match status" value="1"/>
</dbReference>
<sequence length="262" mass="27681">MSLHDGAVTSATPAAPAPDLWHHYGRSRARTDRTVPERLFWTWGQDSGPGAEILGDLTGARVIDLGAGSGRQAAHLAVHHRVDHIDAVDASAAQHAMARDLYGHLTPRLRLIHADVTDHLRASPAAYDLAYSLFGAACFTDPAVLLPAAAVALRPGGQLVVATLAHYLTGRPPAADLRAADIPAKQPDGTAATMPRWVLDTHVWTKALDNAGFTSITAEQLPAAAPGHLGANTLLLRAIRRTDLAPPGDWCADQEARTGQAC</sequence>
<keyword evidence="3" id="KW-0614">Plasmid</keyword>
<dbReference type="AlphaFoldDB" id="A0A8A1V1S7"/>
<feature type="region of interest" description="Disordered" evidence="1">
    <location>
        <begin position="1"/>
        <end position="21"/>
    </location>
</feature>
<reference evidence="3" key="3">
    <citation type="journal article" date="2021" name="bioRxiv">
        <title>Bilateral symmetry of linear streptomycete chromosomes.</title>
        <authorList>
            <person name="Algora-Gallardo L."/>
            <person name="Schniete J.K."/>
            <person name="Mark D.R."/>
            <person name="Hunter I.S."/>
            <person name="Herron P.R."/>
        </authorList>
    </citation>
    <scope>NUCLEOTIDE SEQUENCE</scope>
    <source>
        <strain evidence="3">ATCC 10970</strain>
        <plasmid evidence="3">pSRP1</plasmid>
    </source>
</reference>
<evidence type="ECO:0000259" key="2">
    <source>
        <dbReference type="Pfam" id="PF13649"/>
    </source>
</evidence>
<keyword evidence="3" id="KW-0489">Methyltransferase</keyword>
<evidence type="ECO:0000313" key="4">
    <source>
        <dbReference type="Proteomes" id="UP000011074"/>
    </source>
</evidence>
<dbReference type="Gene3D" id="3.40.50.150">
    <property type="entry name" value="Vaccinia Virus protein VP39"/>
    <property type="match status" value="1"/>
</dbReference>
<gene>
    <name evidence="3" type="ORF">SRIM_041500</name>
</gene>
<organism evidence="3 4">
    <name type="scientific">Streptomyces rimosus subsp. rimosus (strain ATCC 10970 / DSM 40260 / JCM 4667 / NRRL 2234)</name>
    <dbReference type="NCBI Taxonomy" id="1265868"/>
    <lineage>
        <taxon>Bacteria</taxon>
        <taxon>Bacillati</taxon>
        <taxon>Actinomycetota</taxon>
        <taxon>Actinomycetes</taxon>
        <taxon>Kitasatosporales</taxon>
        <taxon>Streptomycetaceae</taxon>
        <taxon>Streptomyces</taxon>
    </lineage>
</organism>
<feature type="domain" description="Methyltransferase" evidence="2">
    <location>
        <begin position="62"/>
        <end position="157"/>
    </location>
</feature>
<protein>
    <submittedName>
        <fullName evidence="3">Class I SAM-dependent methyltransferase</fullName>
    </submittedName>
</protein>
<name>A0A8A1V1S7_STRR1</name>
<dbReference type="InterPro" id="IPR041698">
    <property type="entry name" value="Methyltransf_25"/>
</dbReference>
<dbReference type="GO" id="GO:0008168">
    <property type="term" value="F:methyltransferase activity"/>
    <property type="evidence" value="ECO:0007669"/>
    <property type="project" value="UniProtKB-KW"/>
</dbReference>
<dbReference type="Proteomes" id="UP000011074">
    <property type="component" value="Plasmid pSRP1"/>
</dbReference>
<evidence type="ECO:0000256" key="1">
    <source>
        <dbReference type="SAM" id="MobiDB-lite"/>
    </source>
</evidence>